<dbReference type="InterPro" id="IPR018488">
    <property type="entry name" value="cNMP-bd_CS"/>
</dbReference>
<feature type="region of interest" description="Disordered" evidence="1">
    <location>
        <begin position="573"/>
        <end position="719"/>
    </location>
</feature>
<dbReference type="Pfam" id="PF00615">
    <property type="entry name" value="RGS"/>
    <property type="match status" value="1"/>
</dbReference>
<feature type="compositionally biased region" description="Acidic residues" evidence="1">
    <location>
        <begin position="484"/>
        <end position="496"/>
    </location>
</feature>
<feature type="compositionally biased region" description="Basic and acidic residues" evidence="1">
    <location>
        <begin position="381"/>
        <end position="392"/>
    </location>
</feature>
<feature type="region of interest" description="Disordered" evidence="1">
    <location>
        <begin position="484"/>
        <end position="519"/>
    </location>
</feature>
<sequence>MGGQQSKHSVDELTSFLHKTPFFVYMTDQELKDFAKCFTVKKVAKGGAIRQSGDMYIVAEGEIQMTTMLGPQDPNSNVPVVGSPITMHAGDASTGRSLKRDAGGESPQSTQANKPKGADRNHERSIRIKHTAGQLISTGNLAASGIMSHERAEKHKKKKLKELSMKREQDRAEGNHVGSPASDVGYKSPMPGGANSHTPQKRKNSNFRSLLERKNSHPRSPVPPSATIQTTPGTHSPKGHGSVESYADGDNSNNNNSSDMHDASGSDSFRSQGRRGSVSLEEQYARDSDEQESRSPLGIKRPSRLSFGAAKQWVRKKSFALGGGLPGPASPNSPEDSQRRLSHSSARGDGYGESQGHGSNHSGKSHHSSHRFGINLFGGSGRDKNHNHDSHAKWSLGKMSSRREPDTVRGVMKLEALEDSVILFLDGGRRRKFVKRYPDLKDIVETLMHAKIDNFLSQLPFIKVPKKIKPKSPVQQKARNIDAFAEEDEDEDEDESNNSNKVSEEQDDSDSDSDSEHGGLGMLSSVCKYEAFQEGEPIFCEGEVGDKLYIILKGKVAVLKTHDMAVPENEFVNANTNANGGENGNGEGGGDDQQNEGRSGSSKGGITPSNSSVGGMNNSSKQLEKLRAASEKLEKGLEGDDNPSSSGSTQGTGNTGSSNGSQDTHLPGQISDNNTSNVSSVKLHTGRGDRRNSLSKQSSQSSSKRNNMNLGSKRGISLEKGKTKGLRARLFKRNADDKIKAVELDEEDILATLKQGNYFGEMAVMVTMPRSSTVVAKEKCLLLTVAKDDWTMFLEYHAKTKRAVEAHMKSRLMGLFRNMNIPFFETVHKDRYEELSPGCEVLDLPPNAEVIKQGDRGDTFYVIIHGRVDVAVRAGVGKAADAPKKDWNGELVTGQFFGEIALVMDSARKATVTTAENTVLLVIDKGTFRAFFNDNARALAEVQVRLLGEKAELHSLLSMPSSLQIFKDFLDAEHSGENVEFWEVVSNWEEDSKRDSFTAEDLLDQESRRTLPQLPMVEEIWDKYLRESAEHQVNISSKMRQAVQKKVDAMKKWSDGADVIMDGTMSRKVLNLTMDEIRKRAIFHDAKEEIYKLMVRDSYPRFKKQDAYKNFIQGVGLYSTANAEYLSSKMAQLKDRNNTVSGKRGLANKGGGVGGRFGGTAGRMLQEKMSSVRHVLSKPKNTLVDE</sequence>
<dbReference type="PRINTS" id="PR00103">
    <property type="entry name" value="CAMPKINASE"/>
</dbReference>
<feature type="region of interest" description="Disordered" evidence="1">
    <location>
        <begin position="83"/>
        <end position="303"/>
    </location>
</feature>
<evidence type="ECO:0000313" key="5">
    <source>
        <dbReference type="Proteomes" id="UP001165122"/>
    </source>
</evidence>
<dbReference type="SMART" id="SM00315">
    <property type="entry name" value="RGS"/>
    <property type="match status" value="1"/>
</dbReference>
<dbReference type="Gene3D" id="1.10.167.10">
    <property type="entry name" value="Regulator of G-protein Signalling 4, domain 2"/>
    <property type="match status" value="1"/>
</dbReference>
<dbReference type="Pfam" id="PF00027">
    <property type="entry name" value="cNMP_binding"/>
    <property type="match status" value="2"/>
</dbReference>
<dbReference type="InterPro" id="IPR036305">
    <property type="entry name" value="RGS_sf"/>
</dbReference>
<feature type="compositionally biased region" description="Polar residues" evidence="1">
    <location>
        <begin position="670"/>
        <end position="682"/>
    </location>
</feature>
<feature type="compositionally biased region" description="Basic and acidic residues" evidence="1">
    <location>
        <begin position="161"/>
        <end position="174"/>
    </location>
</feature>
<dbReference type="InterPro" id="IPR044926">
    <property type="entry name" value="RGS_subdomain_2"/>
</dbReference>
<dbReference type="Gene3D" id="2.60.120.10">
    <property type="entry name" value="Jelly Rolls"/>
    <property type="match status" value="4"/>
</dbReference>
<dbReference type="OrthoDB" id="196547at2759"/>
<accession>A0A9W7ED59</accession>
<comment type="caution">
    <text evidence="4">The sequence shown here is derived from an EMBL/GenBank/DDBJ whole genome shotgun (WGS) entry which is preliminary data.</text>
</comment>
<dbReference type="PANTHER" id="PTHR23011:SF28">
    <property type="entry name" value="CYCLIC NUCLEOTIDE-BINDING DOMAIN CONTAINING PROTEIN"/>
    <property type="match status" value="1"/>
</dbReference>
<evidence type="ECO:0000259" key="3">
    <source>
        <dbReference type="PROSITE" id="PS50132"/>
    </source>
</evidence>
<evidence type="ECO:0008006" key="6">
    <source>
        <dbReference type="Google" id="ProtNLM"/>
    </source>
</evidence>
<evidence type="ECO:0000256" key="1">
    <source>
        <dbReference type="SAM" id="MobiDB-lite"/>
    </source>
</evidence>
<feature type="region of interest" description="Disordered" evidence="1">
    <location>
        <begin position="320"/>
        <end position="404"/>
    </location>
</feature>
<dbReference type="PROSITE" id="PS50042">
    <property type="entry name" value="CNMP_BINDING_3"/>
    <property type="match status" value="3"/>
</dbReference>
<dbReference type="PROSITE" id="PS00888">
    <property type="entry name" value="CNMP_BINDING_1"/>
    <property type="match status" value="1"/>
</dbReference>
<reference evidence="5" key="1">
    <citation type="journal article" date="2023" name="Commun. Biol.">
        <title>Genome analysis of Parmales, the sister group of diatoms, reveals the evolutionary specialization of diatoms from phago-mixotrophs to photoautotrophs.</title>
        <authorList>
            <person name="Ban H."/>
            <person name="Sato S."/>
            <person name="Yoshikawa S."/>
            <person name="Yamada K."/>
            <person name="Nakamura Y."/>
            <person name="Ichinomiya M."/>
            <person name="Sato N."/>
            <person name="Blanc-Mathieu R."/>
            <person name="Endo H."/>
            <person name="Kuwata A."/>
            <person name="Ogata H."/>
        </authorList>
    </citation>
    <scope>NUCLEOTIDE SEQUENCE [LARGE SCALE GENOMIC DNA]</scope>
    <source>
        <strain evidence="5">NIES 3700</strain>
    </source>
</reference>
<dbReference type="EMBL" id="BRXW01000647">
    <property type="protein sequence ID" value="GMH71968.1"/>
    <property type="molecule type" value="Genomic_DNA"/>
</dbReference>
<dbReference type="PROSITE" id="PS50132">
    <property type="entry name" value="RGS"/>
    <property type="match status" value="1"/>
</dbReference>
<feature type="domain" description="RGS" evidence="3">
    <location>
        <begin position="952"/>
        <end position="1112"/>
    </location>
</feature>
<feature type="compositionally biased region" description="Low complexity" evidence="1">
    <location>
        <begin position="694"/>
        <end position="707"/>
    </location>
</feature>
<feature type="domain" description="Cyclic nucleotide-binding" evidence="2">
    <location>
        <begin position="532"/>
        <end position="582"/>
    </location>
</feature>
<dbReference type="SUPFAM" id="SSF51206">
    <property type="entry name" value="cAMP-binding domain-like"/>
    <property type="match status" value="3"/>
</dbReference>
<evidence type="ECO:0000313" key="4">
    <source>
        <dbReference type="EMBL" id="GMH71968.1"/>
    </source>
</evidence>
<evidence type="ECO:0000259" key="2">
    <source>
        <dbReference type="PROSITE" id="PS50042"/>
    </source>
</evidence>
<feature type="compositionally biased region" description="Basic and acidic residues" evidence="1">
    <location>
        <begin position="283"/>
        <end position="293"/>
    </location>
</feature>
<protein>
    <recommendedName>
        <fullName evidence="6">Cyclic nucleotide-binding domain-containing protein</fullName>
    </recommendedName>
</protein>
<keyword evidence="5" id="KW-1185">Reference proteome</keyword>
<organism evidence="4 5">
    <name type="scientific">Triparma laevis f. longispina</name>
    <dbReference type="NCBI Taxonomy" id="1714387"/>
    <lineage>
        <taxon>Eukaryota</taxon>
        <taxon>Sar</taxon>
        <taxon>Stramenopiles</taxon>
        <taxon>Ochrophyta</taxon>
        <taxon>Bolidophyceae</taxon>
        <taxon>Parmales</taxon>
        <taxon>Triparmaceae</taxon>
        <taxon>Triparma</taxon>
    </lineage>
</organism>
<dbReference type="InterPro" id="IPR000595">
    <property type="entry name" value="cNMP-bd_dom"/>
</dbReference>
<dbReference type="AlphaFoldDB" id="A0A9W7ED59"/>
<dbReference type="Proteomes" id="UP001165122">
    <property type="component" value="Unassembled WGS sequence"/>
</dbReference>
<feature type="compositionally biased region" description="Low complexity" evidence="1">
    <location>
        <begin position="609"/>
        <end position="620"/>
    </location>
</feature>
<feature type="domain" description="Cyclic nucleotide-binding" evidence="2">
    <location>
        <begin position="823"/>
        <end position="929"/>
    </location>
</feature>
<dbReference type="SMART" id="SM00100">
    <property type="entry name" value="cNMP"/>
    <property type="match status" value="1"/>
</dbReference>
<feature type="compositionally biased region" description="Basic and acidic residues" evidence="1">
    <location>
        <begin position="116"/>
        <end position="126"/>
    </location>
</feature>
<feature type="domain" description="Cyclic nucleotide-binding" evidence="2">
    <location>
        <begin position="745"/>
        <end position="811"/>
    </location>
</feature>
<dbReference type="PANTHER" id="PTHR23011">
    <property type="entry name" value="CYCLIC NUCLEOTIDE-BINDING DOMAIN CONTAINING PROTEIN"/>
    <property type="match status" value="1"/>
</dbReference>
<dbReference type="InterPro" id="IPR016137">
    <property type="entry name" value="RGS"/>
</dbReference>
<dbReference type="SUPFAM" id="SSF48097">
    <property type="entry name" value="Regulator of G-protein signaling, RGS"/>
    <property type="match status" value="1"/>
</dbReference>
<name>A0A9W7ED59_9STRA</name>
<gene>
    <name evidence="4" type="ORF">TrLO_g6938</name>
</gene>
<proteinExistence type="predicted"/>
<dbReference type="InterPro" id="IPR014710">
    <property type="entry name" value="RmlC-like_jellyroll"/>
</dbReference>
<feature type="compositionally biased region" description="Low complexity" evidence="1">
    <location>
        <begin position="644"/>
        <end position="662"/>
    </location>
</feature>
<dbReference type="CDD" id="cd00038">
    <property type="entry name" value="CAP_ED"/>
    <property type="match status" value="3"/>
</dbReference>
<dbReference type="InterPro" id="IPR018490">
    <property type="entry name" value="cNMP-bd_dom_sf"/>
</dbReference>
<feature type="compositionally biased region" description="Basic and acidic residues" evidence="1">
    <location>
        <begin position="622"/>
        <end position="638"/>
    </location>
</feature>